<dbReference type="Proteomes" id="UP000054498">
    <property type="component" value="Unassembled WGS sequence"/>
</dbReference>
<dbReference type="RefSeq" id="XP_013900001.1">
    <property type="nucleotide sequence ID" value="XM_014044547.1"/>
</dbReference>
<feature type="chain" id="PRO_5002264882" evidence="1">
    <location>
        <begin position="25"/>
        <end position="195"/>
    </location>
</feature>
<keyword evidence="1" id="KW-0732">Signal</keyword>
<dbReference type="EMBL" id="KK101411">
    <property type="protein sequence ID" value="KIZ00982.1"/>
    <property type="molecule type" value="Genomic_DNA"/>
</dbReference>
<evidence type="ECO:0000313" key="3">
    <source>
        <dbReference type="Proteomes" id="UP000054498"/>
    </source>
</evidence>
<reference evidence="2 3" key="1">
    <citation type="journal article" date="2013" name="BMC Genomics">
        <title>Reconstruction of the lipid metabolism for the microalga Monoraphidium neglectum from its genome sequence reveals characteristics suitable for biofuel production.</title>
        <authorList>
            <person name="Bogen C."/>
            <person name="Al-Dilaimi A."/>
            <person name="Albersmeier A."/>
            <person name="Wichmann J."/>
            <person name="Grundmann M."/>
            <person name="Rupp O."/>
            <person name="Lauersen K.J."/>
            <person name="Blifernez-Klassen O."/>
            <person name="Kalinowski J."/>
            <person name="Goesmann A."/>
            <person name="Mussgnug J.H."/>
            <person name="Kruse O."/>
        </authorList>
    </citation>
    <scope>NUCLEOTIDE SEQUENCE [LARGE SCALE GENOMIC DNA]</scope>
    <source>
        <strain evidence="2 3">SAG 48.87</strain>
    </source>
</reference>
<dbReference type="AlphaFoldDB" id="A0A0D2MK51"/>
<name>A0A0D2MK51_9CHLO</name>
<organism evidence="2 3">
    <name type="scientific">Monoraphidium neglectum</name>
    <dbReference type="NCBI Taxonomy" id="145388"/>
    <lineage>
        <taxon>Eukaryota</taxon>
        <taxon>Viridiplantae</taxon>
        <taxon>Chlorophyta</taxon>
        <taxon>core chlorophytes</taxon>
        <taxon>Chlorophyceae</taxon>
        <taxon>CS clade</taxon>
        <taxon>Sphaeropleales</taxon>
        <taxon>Selenastraceae</taxon>
        <taxon>Monoraphidium</taxon>
    </lineage>
</organism>
<accession>A0A0D2MK51</accession>
<dbReference type="KEGG" id="mng:MNEG_6978"/>
<sequence length="195" mass="21461">MQAQQQRGAITLVIALAAALAAHGAALSEAFLYKIKLCFTETGRIIDKMRGGRAQAVRRQIAEVMGGPDGLQGAPVDRVVALLKDLDEESGHITREVQLQGFRTLIATSLVETWALKLVALVIHGKEEALRQQAPMTAAQAADFIAADLDRLNIRRPQELASVDNAVEQLYRHLYMEVPDDMGDEDEEEFVGLKW</sequence>
<proteinExistence type="predicted"/>
<protein>
    <submittedName>
        <fullName evidence="2">Uncharacterized protein</fullName>
    </submittedName>
</protein>
<gene>
    <name evidence="2" type="ORF">MNEG_6978</name>
</gene>
<feature type="signal peptide" evidence="1">
    <location>
        <begin position="1"/>
        <end position="24"/>
    </location>
</feature>
<evidence type="ECO:0000313" key="2">
    <source>
        <dbReference type="EMBL" id="KIZ00982.1"/>
    </source>
</evidence>
<keyword evidence="3" id="KW-1185">Reference proteome</keyword>
<dbReference type="GeneID" id="25739854"/>
<evidence type="ECO:0000256" key="1">
    <source>
        <dbReference type="SAM" id="SignalP"/>
    </source>
</evidence>